<dbReference type="Proteomes" id="UP001239265">
    <property type="component" value="Unassembled WGS sequence"/>
</dbReference>
<name>A0ABD5B3T0_ELIMR</name>
<dbReference type="AlphaFoldDB" id="A0ABD5B3T0"/>
<accession>A0ABD5B3T0</accession>
<evidence type="ECO:0000313" key="1">
    <source>
        <dbReference type="EMBL" id="MDQ8748592.1"/>
    </source>
</evidence>
<evidence type="ECO:0000313" key="2">
    <source>
        <dbReference type="Proteomes" id="UP001239265"/>
    </source>
</evidence>
<proteinExistence type="predicted"/>
<dbReference type="RefSeq" id="WP_078795436.1">
    <property type="nucleotide sequence ID" value="NZ_CP040516.1"/>
</dbReference>
<gene>
    <name evidence="1" type="ORF">QT385_08080</name>
</gene>
<dbReference type="EMBL" id="JAUCQJ010000002">
    <property type="protein sequence ID" value="MDQ8748592.1"/>
    <property type="molecule type" value="Genomic_DNA"/>
</dbReference>
<organism evidence="1 2">
    <name type="scientific">Elizabethkingia miricola</name>
    <name type="common">Chryseobacterium miricola</name>
    <dbReference type="NCBI Taxonomy" id="172045"/>
    <lineage>
        <taxon>Bacteria</taxon>
        <taxon>Pseudomonadati</taxon>
        <taxon>Bacteroidota</taxon>
        <taxon>Flavobacteriia</taxon>
        <taxon>Flavobacteriales</taxon>
        <taxon>Weeksellaceae</taxon>
        <taxon>Elizabethkingia</taxon>
    </lineage>
</organism>
<comment type="caution">
    <text evidence="1">The sequence shown here is derived from an EMBL/GenBank/DDBJ whole genome shotgun (WGS) entry which is preliminary data.</text>
</comment>
<reference evidence="1 2" key="1">
    <citation type="submission" date="2023-06" db="EMBL/GenBank/DDBJ databases">
        <title>Nosocomial Elizabethkingia miricola genome.</title>
        <authorList>
            <person name="Morgado S."/>
            <person name="Fonseca E."/>
            <person name="Freitas F."/>
            <person name="Vicente A.C."/>
        </authorList>
    </citation>
    <scope>NUCLEOTIDE SEQUENCE [LARGE SCALE GENOMIC DNA]</scope>
    <source>
        <strain evidence="1 2">EM15</strain>
    </source>
</reference>
<protein>
    <submittedName>
        <fullName evidence="1">FISUMP domain-containing protein</fullName>
    </submittedName>
</protein>
<sequence length="530" mass="55856">MKNKLYIIKGASILFSVFFLNSCRSTDADDVLTSGGALAINMNLLGADYSNSTTALTASLNKNSSSVSEVQSHGVLIDPSTFMGVKLSPSTEGGRTIANASSGAKSTAVVSGNSLGAGVKFRIIAYRQSNGAYHTYQDYTVGVTAVPMMLDNGVPYDIVVYSYGTASLPVISSGEQSNINSATVNYSDVNRDFMYQKIAFTPTNATNTLNITLRHKVAQITTILNSVNNSGNITAINSGILTSHYTNGVYSLSSGTMSGRTTVSSGVALNFPSSGFPGATQISTPVFINNDTGGNASGGFSANITVGGITKTFNLPNSFKITPENKSNLTINLSKCGAYLGPGNTQWKDFMCHNLGADRNADPFIPAAAIHGAKYQWGGGTGEAGKYYSQANDQSNSGAILGWNNALIPDDAWSAGKDPCPTGYRIPTKEQWESVVNNNVLSTIGTNWTESVTNFDNVVKFGDYLFLPAAGFRLYSNGALTSRGNISVYWSSSIGGNAATAYLMSVFGGADATVTTTERRYGMSVRCIAE</sequence>